<gene>
    <name evidence="1 3" type="primary">lptD</name>
    <name evidence="3" type="ORF">QLQ16_03820</name>
</gene>
<name>A0ABT6X4B8_9BURK</name>
<comment type="similarity">
    <text evidence="1">Belongs to the LptD family.</text>
</comment>
<protein>
    <recommendedName>
        <fullName evidence="1">LPS-assembly protein LptD</fullName>
    </recommendedName>
</protein>
<dbReference type="InterPro" id="IPR007543">
    <property type="entry name" value="LptD_C"/>
</dbReference>
<dbReference type="PANTHER" id="PTHR30189:SF1">
    <property type="entry name" value="LPS-ASSEMBLY PROTEIN LPTD"/>
    <property type="match status" value="1"/>
</dbReference>
<reference evidence="3" key="1">
    <citation type="submission" date="2023-05" db="EMBL/GenBank/DDBJ databases">
        <title>Limnohabitans sp. strain HM2-2 Genome sequencing and assembly.</title>
        <authorList>
            <person name="Jung Y."/>
        </authorList>
    </citation>
    <scope>NUCLEOTIDE SEQUENCE</scope>
    <source>
        <strain evidence="3">HM2-2</strain>
    </source>
</reference>
<dbReference type="InterPro" id="IPR020889">
    <property type="entry name" value="LipoPS_assembly_LptD"/>
</dbReference>
<evidence type="ECO:0000256" key="1">
    <source>
        <dbReference type="HAMAP-Rule" id="MF_01411"/>
    </source>
</evidence>
<evidence type="ECO:0000313" key="3">
    <source>
        <dbReference type="EMBL" id="MDI9232959.1"/>
    </source>
</evidence>
<sequence precursor="true">MHTALALSRLPLTPAAPPALRVLVLAVLCALGSQAQAQGTGLSLRSSPMLEERISERQRSEGAIFVGGDQVTARPDMDLVIDGQATVRRPGLAVKADRILYDQSQDILNAEGHVRLSRDGSMFEGPRLKLQVDSFQGTFEKPTFELYRSGGYGDASQVDFIDDKRQIVRDARYTTCRRTPGPEWLPEWFVKATSMTLDMEESTVQAEDVQLRFKGVPLMNASSVSFAMTDEPKSGFLPSLIGVDSVSGLSMSAPYYLAIAPNRDATITTHLMSKRGASVDSEFRYLEQDYKGQARLIAMPNDSLRQQSRWGMTTQHNGSLDTGLDAVGRVGVGLTLNRVSDDNFWRDFPRSGLALTQRLLPSTGVVSWGRGNFNMTAQVQRWQTLQIDTAAITPPYDRAPQITMRYGQWNAEGLDWSVVGDTTRFETDFSRIPNVSAATLASLRNGERSYVQAQVSRPWVRPWGFVTPKLQMHATRYQLDNALSTGESAFNRALPTFSVDSGLVFERETNWFGKDILQTLEPRAFYARTPYRDQSLLPLYDSGAADFNLSTIYSENPYVGQDRLVDNNSLTLGVTTRFFDAQSGAERLKLGMAQRIRFDSQQVVLPGQSTISAGLSDMLLGAGVRWSDRWTVDSTVQVNSQTNAITRTTLQSRYNPTPYRVFNVAYRLNQGVSEQVDMGWQWPINDLWGGGDRETETAWTRTRGQGLGPDRWYSVGRMNFSLTERRLVDTIIGFEYDAGCWLGRVVLQRLQSTVSTASTQLMFQLEFSGLARVGASPLQSLRNNITNYQFLRDTTEQPSRFQSYE</sequence>
<proteinExistence type="inferred from homology"/>
<keyword evidence="1" id="KW-0472">Membrane</keyword>
<feature type="signal peptide" evidence="1">
    <location>
        <begin position="1"/>
        <end position="37"/>
    </location>
</feature>
<dbReference type="InterPro" id="IPR050218">
    <property type="entry name" value="LptD"/>
</dbReference>
<keyword evidence="1" id="KW-0732">Signal</keyword>
<comment type="caution">
    <text evidence="3">The sequence shown here is derived from an EMBL/GenBank/DDBJ whole genome shotgun (WGS) entry which is preliminary data.</text>
</comment>
<comment type="subcellular location">
    <subcellularLocation>
        <location evidence="1">Cell outer membrane</location>
    </subcellularLocation>
</comment>
<comment type="caution">
    <text evidence="1">Lacks conserved residue(s) required for the propagation of feature annotation.</text>
</comment>
<dbReference type="RefSeq" id="WP_283223359.1">
    <property type="nucleotide sequence ID" value="NZ_JASGBH010000002.1"/>
</dbReference>
<keyword evidence="4" id="KW-1185">Reference proteome</keyword>
<feature type="chain" id="PRO_5044927906" description="LPS-assembly protein LptD" evidence="1">
    <location>
        <begin position="38"/>
        <end position="805"/>
    </location>
</feature>
<dbReference type="HAMAP" id="MF_01411">
    <property type="entry name" value="LPS_assembly_LptD"/>
    <property type="match status" value="1"/>
</dbReference>
<keyword evidence="1" id="KW-0998">Cell outer membrane</keyword>
<evidence type="ECO:0000259" key="2">
    <source>
        <dbReference type="Pfam" id="PF04453"/>
    </source>
</evidence>
<organism evidence="3 4">
    <name type="scientific">Limnohabitans lacus</name>
    <dbReference type="NCBI Taxonomy" id="3045173"/>
    <lineage>
        <taxon>Bacteria</taxon>
        <taxon>Pseudomonadati</taxon>
        <taxon>Pseudomonadota</taxon>
        <taxon>Betaproteobacteria</taxon>
        <taxon>Burkholderiales</taxon>
        <taxon>Comamonadaceae</taxon>
        <taxon>Limnohabitans</taxon>
    </lineage>
</organism>
<dbReference type="Pfam" id="PF04453">
    <property type="entry name" value="LptD"/>
    <property type="match status" value="1"/>
</dbReference>
<accession>A0ABT6X4B8</accession>
<feature type="domain" description="LptD C-terminal" evidence="2">
    <location>
        <begin position="308"/>
        <end position="688"/>
    </location>
</feature>
<dbReference type="PANTHER" id="PTHR30189">
    <property type="entry name" value="LPS-ASSEMBLY PROTEIN"/>
    <property type="match status" value="1"/>
</dbReference>
<comment type="subunit">
    <text evidence="1">Component of the lipopolysaccharide transport and assembly complex. Interacts with LptE and LptA.</text>
</comment>
<dbReference type="Proteomes" id="UP001431902">
    <property type="component" value="Unassembled WGS sequence"/>
</dbReference>
<comment type="function">
    <text evidence="1">Together with LptE, is involved in the assembly of lipopolysaccharide (LPS) at the surface of the outer membrane.</text>
</comment>
<dbReference type="EMBL" id="JASGBH010000002">
    <property type="protein sequence ID" value="MDI9232959.1"/>
    <property type="molecule type" value="Genomic_DNA"/>
</dbReference>
<evidence type="ECO:0000313" key="4">
    <source>
        <dbReference type="Proteomes" id="UP001431902"/>
    </source>
</evidence>